<keyword evidence="4" id="KW-0560">Oxidoreductase</keyword>
<feature type="domain" description="ABC1 atypical kinase-like" evidence="3">
    <location>
        <begin position="1"/>
        <end position="51"/>
    </location>
</feature>
<evidence type="ECO:0000256" key="2">
    <source>
        <dbReference type="SAM" id="Phobius"/>
    </source>
</evidence>
<keyword evidence="2" id="KW-1133">Transmembrane helix</keyword>
<organism evidence="4">
    <name type="scientific">hydrothermal vent metagenome</name>
    <dbReference type="NCBI Taxonomy" id="652676"/>
    <lineage>
        <taxon>unclassified sequences</taxon>
        <taxon>metagenomes</taxon>
        <taxon>ecological metagenomes</taxon>
    </lineage>
</organism>
<evidence type="ECO:0000259" key="3">
    <source>
        <dbReference type="Pfam" id="PF03109"/>
    </source>
</evidence>
<dbReference type="InterPro" id="IPR050154">
    <property type="entry name" value="UbiB_kinase"/>
</dbReference>
<dbReference type="AlphaFoldDB" id="A0A1W1E0Z8"/>
<dbReference type="PANTHER" id="PTHR10566:SF113">
    <property type="entry name" value="PROTEIN ACTIVITY OF BC1 COMPLEX KINASE 7, CHLOROPLASTIC"/>
    <property type="match status" value="1"/>
</dbReference>
<sequence>MHPGNIFVGKNDNYIGVDFGIMGVLDESDKDFLVTMLLAFFNQDYRGVAQAYVDAGWTGEIDVQAFERAIGRICAPMFEKSLDEISFGQVLMDLMAEAKNFNITVQPQLLLLDKTLLNIEGLGRQLYPKLDLWATAKPFLEDLVKEQYNMKKTFEKLQEKAPKLLKEIPELPGLLLNALKKIERMKDINGLYDKQTDTLVKQLKDNANRQTSAIFAGTLVILAGILSINESWLASGIAVAVALVFWVKSR</sequence>
<proteinExistence type="inferred from homology"/>
<dbReference type="SUPFAM" id="SSF56112">
    <property type="entry name" value="Protein kinase-like (PK-like)"/>
    <property type="match status" value="1"/>
</dbReference>
<comment type="similarity">
    <text evidence="1">Belongs to the protein kinase superfamily. ADCK protein kinase family.</text>
</comment>
<name>A0A1W1E0Z8_9ZZZZ</name>
<accession>A0A1W1E0Z8</accession>
<keyword evidence="4" id="KW-0830">Ubiquinone</keyword>
<feature type="transmembrane region" description="Helical" evidence="2">
    <location>
        <begin position="214"/>
        <end position="247"/>
    </location>
</feature>
<evidence type="ECO:0000313" key="4">
    <source>
        <dbReference type="EMBL" id="SFV87644.1"/>
    </source>
</evidence>
<dbReference type="InterPro" id="IPR004147">
    <property type="entry name" value="ABC1_dom"/>
</dbReference>
<evidence type="ECO:0000256" key="1">
    <source>
        <dbReference type="ARBA" id="ARBA00009670"/>
    </source>
</evidence>
<keyword evidence="2" id="KW-0472">Membrane</keyword>
<protein>
    <submittedName>
        <fullName evidence="4">Ubiquinone biosynthesis monooxygenase UbiB</fullName>
    </submittedName>
</protein>
<dbReference type="PANTHER" id="PTHR10566">
    <property type="entry name" value="CHAPERONE-ACTIVITY OF BC1 COMPLEX CABC1 -RELATED"/>
    <property type="match status" value="1"/>
</dbReference>
<dbReference type="Pfam" id="PF03109">
    <property type="entry name" value="ABC1"/>
    <property type="match status" value="1"/>
</dbReference>
<keyword evidence="2" id="KW-0812">Transmembrane</keyword>
<dbReference type="EMBL" id="FPHZ01000055">
    <property type="protein sequence ID" value="SFV87644.1"/>
    <property type="molecule type" value="Genomic_DNA"/>
</dbReference>
<gene>
    <name evidence="4" type="ORF">MNB_SUP05-SYMBIONT-5-426</name>
</gene>
<reference evidence="4" key="1">
    <citation type="submission" date="2016-10" db="EMBL/GenBank/DDBJ databases">
        <authorList>
            <person name="de Groot N.N."/>
        </authorList>
    </citation>
    <scope>NUCLEOTIDE SEQUENCE</scope>
</reference>
<dbReference type="InterPro" id="IPR011009">
    <property type="entry name" value="Kinase-like_dom_sf"/>
</dbReference>
<keyword evidence="4" id="KW-0503">Monooxygenase</keyword>
<dbReference type="GO" id="GO:0004497">
    <property type="term" value="F:monooxygenase activity"/>
    <property type="evidence" value="ECO:0007669"/>
    <property type="project" value="UniProtKB-KW"/>
</dbReference>